<dbReference type="InterPro" id="IPR027417">
    <property type="entry name" value="P-loop_NTPase"/>
</dbReference>
<evidence type="ECO:0000256" key="2">
    <source>
        <dbReference type="ARBA" id="ARBA00022801"/>
    </source>
</evidence>
<feature type="domain" description="DEAD-box RNA helicase Q" evidence="7">
    <location>
        <begin position="517"/>
        <end position="545"/>
    </location>
</feature>
<feature type="compositionally biased region" description="Basic and acidic residues" evidence="6">
    <location>
        <begin position="312"/>
        <end position="328"/>
    </location>
</feature>
<keyword evidence="1" id="KW-0547">Nucleotide-binding</keyword>
<feature type="compositionally biased region" description="Basic and acidic residues" evidence="6">
    <location>
        <begin position="344"/>
        <end position="355"/>
    </location>
</feature>
<keyword evidence="2" id="KW-0378">Hydrolase</keyword>
<dbReference type="InterPro" id="IPR014014">
    <property type="entry name" value="RNA_helicase_DEAD_Q_motif"/>
</dbReference>
<name>A0ABQ7J574_9APIC</name>
<evidence type="ECO:0000256" key="3">
    <source>
        <dbReference type="ARBA" id="ARBA00022806"/>
    </source>
</evidence>
<feature type="compositionally biased region" description="Basic and acidic residues" evidence="6">
    <location>
        <begin position="177"/>
        <end position="192"/>
    </location>
</feature>
<accession>A0ABQ7J574</accession>
<feature type="compositionally biased region" description="Low complexity" evidence="6">
    <location>
        <begin position="123"/>
        <end position="146"/>
    </location>
</feature>
<sequence>MEKDSARRDTSVRNGLLADVSHRLLSPALVETKASREAPLEKSSAGPLSRDIAPGDIAIETAEPSSKKIDIPAVKDSVSAAVEQGGAHEWMPASKLDKIKHKKDKKRKKGSSKHTHHRHRHTSSSPSPGRDIRGSLRASPSLPSSRPYDEEGKSERSNPEASGGMLEKVDLAASTYQREKRKETALSERDTLKSSFQKKKKDIREEYSEDVYERRPHRGERSGHRTSGFMEEDAFKRPRSRERMDAERNKSEYEGTSYSKRKRHVSLSPSIERSVDKSNDGSKKIRMTGKSTEEEDETSKSATNGTFSSKNNQKEDSSLLDASEKHQETSQTASSKKILSLEEMMERKKKEERPSRILFFSKEQRTSLHQKWETEKKISQEKREKEEIQSRREFLMQEEMERERARRERHKERETERLQREGERKNREDDERKRRESYNFKDRRTKSRQDESKSSLASLDLLNLPINEMRARQQDLDPNKKHWTEKDCSEMTERDWRIFREDFEIYLKGGRVPPPIRTWAESPLSWELLEAIRKAGYDRPTPIQMQALPIALEQRDLIGIAET</sequence>
<keyword evidence="4" id="KW-0067">ATP-binding</keyword>
<evidence type="ECO:0000313" key="9">
    <source>
        <dbReference type="Proteomes" id="UP000823046"/>
    </source>
</evidence>
<evidence type="ECO:0000256" key="1">
    <source>
        <dbReference type="ARBA" id="ARBA00022741"/>
    </source>
</evidence>
<keyword evidence="9" id="KW-1185">Reference proteome</keyword>
<evidence type="ECO:0000259" key="7">
    <source>
        <dbReference type="PROSITE" id="PS51195"/>
    </source>
</evidence>
<dbReference type="Proteomes" id="UP000823046">
    <property type="component" value="Unassembled WGS sequence"/>
</dbReference>
<dbReference type="GO" id="GO:0004386">
    <property type="term" value="F:helicase activity"/>
    <property type="evidence" value="ECO:0007669"/>
    <property type="project" value="UniProtKB-KW"/>
</dbReference>
<proteinExistence type="predicted"/>
<feature type="compositionally biased region" description="Basic and acidic residues" evidence="6">
    <location>
        <begin position="362"/>
        <end position="453"/>
    </location>
</feature>
<gene>
    <name evidence="8" type="ORF">IE077_001736</name>
</gene>
<dbReference type="PANTHER" id="PTHR47958">
    <property type="entry name" value="ATP-DEPENDENT RNA HELICASE DBP3"/>
    <property type="match status" value="1"/>
</dbReference>
<comment type="caution">
    <text evidence="8">The sequence shown here is derived from an EMBL/GenBank/DDBJ whole genome shotgun (WGS) entry which is preliminary data.</text>
</comment>
<evidence type="ECO:0000256" key="5">
    <source>
        <dbReference type="PROSITE-ProRule" id="PRU00552"/>
    </source>
</evidence>
<evidence type="ECO:0000256" key="6">
    <source>
        <dbReference type="SAM" id="MobiDB-lite"/>
    </source>
</evidence>
<feature type="compositionally biased region" description="Basic residues" evidence="6">
    <location>
        <begin position="98"/>
        <end position="122"/>
    </location>
</feature>
<feature type="region of interest" description="Disordered" evidence="6">
    <location>
        <begin position="31"/>
        <end position="456"/>
    </location>
</feature>
<feature type="short sequence motif" description="Q motif" evidence="5">
    <location>
        <begin position="517"/>
        <end position="545"/>
    </location>
</feature>
<evidence type="ECO:0000256" key="4">
    <source>
        <dbReference type="ARBA" id="ARBA00022840"/>
    </source>
</evidence>
<feature type="compositionally biased region" description="Basic and acidic residues" evidence="6">
    <location>
        <begin position="273"/>
        <end position="283"/>
    </location>
</feature>
<evidence type="ECO:0000313" key="8">
    <source>
        <dbReference type="EMBL" id="KAF8819074.1"/>
    </source>
</evidence>
<dbReference type="EMBL" id="JADAQX010000982">
    <property type="protein sequence ID" value="KAF8819074.1"/>
    <property type="molecule type" value="Genomic_DNA"/>
</dbReference>
<feature type="compositionally biased region" description="Basic and acidic residues" evidence="6">
    <location>
        <begin position="202"/>
        <end position="223"/>
    </location>
</feature>
<feature type="compositionally biased region" description="Basic and acidic residues" evidence="6">
    <location>
        <begin position="233"/>
        <end position="253"/>
    </location>
</feature>
<protein>
    <submittedName>
        <fullName evidence="8">DEAD-family helicase</fullName>
    </submittedName>
</protein>
<dbReference type="Gene3D" id="3.40.50.300">
    <property type="entry name" value="P-loop containing nucleotide triphosphate hydrolases"/>
    <property type="match status" value="1"/>
</dbReference>
<feature type="compositionally biased region" description="Basic and acidic residues" evidence="6">
    <location>
        <begin position="147"/>
        <end position="158"/>
    </location>
</feature>
<keyword evidence="3 8" id="KW-0347">Helicase</keyword>
<dbReference type="PROSITE" id="PS51195">
    <property type="entry name" value="Q_MOTIF"/>
    <property type="match status" value="1"/>
</dbReference>
<reference evidence="8 9" key="1">
    <citation type="journal article" date="2020" name="bioRxiv">
        <title>Metabolic contributions of an alphaproteobacterial endosymbiont in the apicomplexan Cardiosporidium cionae.</title>
        <authorList>
            <person name="Hunter E.S."/>
            <person name="Paight C.J."/>
            <person name="Lane C.E."/>
        </authorList>
    </citation>
    <scope>NUCLEOTIDE SEQUENCE [LARGE SCALE GENOMIC DNA]</scope>
    <source>
        <strain evidence="8">ESH_2018</strain>
    </source>
</reference>
<dbReference type="SUPFAM" id="SSF52540">
    <property type="entry name" value="P-loop containing nucleoside triphosphate hydrolases"/>
    <property type="match status" value="1"/>
</dbReference>
<feature type="non-terminal residue" evidence="8">
    <location>
        <position position="563"/>
    </location>
</feature>
<organism evidence="8 9">
    <name type="scientific">Cardiosporidium cionae</name>
    <dbReference type="NCBI Taxonomy" id="476202"/>
    <lineage>
        <taxon>Eukaryota</taxon>
        <taxon>Sar</taxon>
        <taxon>Alveolata</taxon>
        <taxon>Apicomplexa</taxon>
        <taxon>Aconoidasida</taxon>
        <taxon>Nephromycida</taxon>
        <taxon>Cardiosporidium</taxon>
    </lineage>
</organism>